<evidence type="ECO:0000313" key="1">
    <source>
        <dbReference type="EMBL" id="TNN78571.1"/>
    </source>
</evidence>
<reference evidence="1 2" key="1">
    <citation type="submission" date="2019-03" db="EMBL/GenBank/DDBJ databases">
        <title>First draft genome of Liparis tanakae, snailfish: a comprehensive survey of snailfish specific genes.</title>
        <authorList>
            <person name="Kim W."/>
            <person name="Song I."/>
            <person name="Jeong J.-H."/>
            <person name="Kim D."/>
            <person name="Kim S."/>
            <person name="Ryu S."/>
            <person name="Song J.Y."/>
            <person name="Lee S.K."/>
        </authorList>
    </citation>
    <scope>NUCLEOTIDE SEQUENCE [LARGE SCALE GENOMIC DNA]</scope>
    <source>
        <tissue evidence="1">Muscle</tissue>
    </source>
</reference>
<gene>
    <name evidence="1" type="ORF">EYF80_011166</name>
</gene>
<dbReference type="EMBL" id="SRLO01000072">
    <property type="protein sequence ID" value="TNN78571.1"/>
    <property type="molecule type" value="Genomic_DNA"/>
</dbReference>
<keyword evidence="2" id="KW-1185">Reference proteome</keyword>
<accession>A0A4Z2ILA5</accession>
<proteinExistence type="predicted"/>
<evidence type="ECO:0000313" key="2">
    <source>
        <dbReference type="Proteomes" id="UP000314294"/>
    </source>
</evidence>
<comment type="caution">
    <text evidence="1">The sequence shown here is derived from an EMBL/GenBank/DDBJ whole genome shotgun (WGS) entry which is preliminary data.</text>
</comment>
<protein>
    <submittedName>
        <fullName evidence="1">Uncharacterized protein</fullName>
    </submittedName>
</protein>
<dbReference type="Proteomes" id="UP000314294">
    <property type="component" value="Unassembled WGS sequence"/>
</dbReference>
<organism evidence="1 2">
    <name type="scientific">Liparis tanakae</name>
    <name type="common">Tanaka's snailfish</name>
    <dbReference type="NCBI Taxonomy" id="230148"/>
    <lineage>
        <taxon>Eukaryota</taxon>
        <taxon>Metazoa</taxon>
        <taxon>Chordata</taxon>
        <taxon>Craniata</taxon>
        <taxon>Vertebrata</taxon>
        <taxon>Euteleostomi</taxon>
        <taxon>Actinopterygii</taxon>
        <taxon>Neopterygii</taxon>
        <taxon>Teleostei</taxon>
        <taxon>Neoteleostei</taxon>
        <taxon>Acanthomorphata</taxon>
        <taxon>Eupercaria</taxon>
        <taxon>Perciformes</taxon>
        <taxon>Cottioidei</taxon>
        <taxon>Cottales</taxon>
        <taxon>Liparidae</taxon>
        <taxon>Liparis</taxon>
    </lineage>
</organism>
<dbReference type="AlphaFoldDB" id="A0A4Z2ILA5"/>
<name>A0A4Z2ILA5_9TELE</name>
<sequence length="173" mass="18593">MCVYLVLLNKDTLVEPRGGYQQSNPAVQQAALASKLPPLPSVTSKLESSVAFSSDRPQQPYSIGVKTVTGCFILSVHGDGTRGATATYLERCALVEAPGQQLASLDGDRRQLPLALQNVPDGVDVGHIGLLFIVHRNLPIPGSESTDKRFIINIQTAKSSVCVDRYDNSNSLM</sequence>